<dbReference type="AlphaFoldDB" id="A0A1S7LKA9"/>
<dbReference type="Pfam" id="PF01627">
    <property type="entry name" value="Hpt"/>
    <property type="match status" value="1"/>
</dbReference>
<keyword evidence="2" id="KW-0597">Phosphoprotein</keyword>
<dbReference type="InterPro" id="IPR036641">
    <property type="entry name" value="HPT_dom_sf"/>
</dbReference>
<keyword evidence="1" id="KW-0902">Two-component regulatory system</keyword>
<evidence type="ECO:0000313" key="4">
    <source>
        <dbReference type="EMBL" id="CRH06843.1"/>
    </source>
</evidence>
<dbReference type="SMART" id="SM00073">
    <property type="entry name" value="HPT"/>
    <property type="match status" value="1"/>
</dbReference>
<dbReference type="EMBL" id="LO017727">
    <property type="protein sequence ID" value="CRH06843.1"/>
    <property type="molecule type" value="Genomic_DNA"/>
</dbReference>
<dbReference type="Gene3D" id="1.20.120.160">
    <property type="entry name" value="HPT domain"/>
    <property type="match status" value="1"/>
</dbReference>
<protein>
    <submittedName>
        <fullName evidence="4">Putative histidine-containing phosphotransfer(Hpt) protein</fullName>
    </submittedName>
</protein>
<feature type="modified residue" description="Phosphohistidine" evidence="2">
    <location>
        <position position="81"/>
    </location>
</feature>
<dbReference type="InterPro" id="IPR008207">
    <property type="entry name" value="Sig_transdc_His_kin_Hpt_dom"/>
</dbReference>
<dbReference type="CDD" id="cd00088">
    <property type="entry name" value="HPT"/>
    <property type="match status" value="1"/>
</dbReference>
<proteinExistence type="predicted"/>
<dbReference type="GO" id="GO:0004672">
    <property type="term" value="F:protein kinase activity"/>
    <property type="evidence" value="ECO:0007669"/>
    <property type="project" value="UniProtKB-ARBA"/>
</dbReference>
<organism evidence="4">
    <name type="scientific">Magnetococcus massalia (strain MO-1)</name>
    <dbReference type="NCBI Taxonomy" id="451514"/>
    <lineage>
        <taxon>Bacteria</taxon>
        <taxon>Pseudomonadati</taxon>
        <taxon>Pseudomonadota</taxon>
        <taxon>Magnetococcia</taxon>
        <taxon>Magnetococcales</taxon>
        <taxon>Magnetococcaceae</taxon>
        <taxon>Magnetococcus</taxon>
    </lineage>
</organism>
<evidence type="ECO:0000259" key="3">
    <source>
        <dbReference type="PROSITE" id="PS50894"/>
    </source>
</evidence>
<gene>
    <name evidence="4" type="ORF">MAGMO_2690</name>
</gene>
<sequence length="227" mass="24641">MNKQQQGGDGDGPQGSVEKLIATLGLLDGYDVVEGLRLCGGKRERFIKVLNLFYRQNHGVIAELQAAWQGEQWDKAHRMAHSLKGSSASIGALQLSSSAAVMDTLLKSAQRGEAARFAPLLEQLARVLEPLLGHLQSFQSATQEPAVAVAGKLELTAQMRAALAPVVERVAGFDSEASDQLEELVAQFPQLRQWSQLGRLRHALEGYAFDEAEQLLHELLADSTSGE</sequence>
<reference evidence="4" key="1">
    <citation type="submission" date="2015-04" db="EMBL/GenBank/DDBJ databases">
        <authorList>
            <person name="Syromyatnikov M.Y."/>
            <person name="Popov V.N."/>
        </authorList>
    </citation>
    <scope>NUCLEOTIDE SEQUENCE</scope>
    <source>
        <strain evidence="4">MO-1</strain>
    </source>
</reference>
<dbReference type="SUPFAM" id="SSF47226">
    <property type="entry name" value="Histidine-containing phosphotransfer domain, HPT domain"/>
    <property type="match status" value="1"/>
</dbReference>
<name>A0A1S7LKA9_MAGMO</name>
<feature type="domain" description="HPt" evidence="3">
    <location>
        <begin position="42"/>
        <end position="138"/>
    </location>
</feature>
<dbReference type="GO" id="GO:0000160">
    <property type="term" value="P:phosphorelay signal transduction system"/>
    <property type="evidence" value="ECO:0007669"/>
    <property type="project" value="UniProtKB-KW"/>
</dbReference>
<evidence type="ECO:0000256" key="2">
    <source>
        <dbReference type="PROSITE-ProRule" id="PRU00110"/>
    </source>
</evidence>
<accession>A0A1S7LKA9</accession>
<dbReference type="PROSITE" id="PS50894">
    <property type="entry name" value="HPT"/>
    <property type="match status" value="1"/>
</dbReference>
<evidence type="ECO:0000256" key="1">
    <source>
        <dbReference type="ARBA" id="ARBA00023012"/>
    </source>
</evidence>